<keyword evidence="3" id="KW-1185">Reference proteome</keyword>
<reference evidence="3" key="1">
    <citation type="submission" date="2023-07" db="EMBL/GenBank/DDBJ databases">
        <title>Whole genome shotgun sequence of Streptomyces spororaveus NBRC 15456.</title>
        <authorList>
            <person name="Komaki H."/>
            <person name="Tamura T."/>
        </authorList>
    </citation>
    <scope>NUCLEOTIDE SEQUENCE [LARGE SCALE GENOMIC DNA]</scope>
    <source>
        <strain evidence="3">NBRC 15456</strain>
    </source>
</reference>
<feature type="region of interest" description="Disordered" evidence="1">
    <location>
        <begin position="1"/>
        <end position="65"/>
    </location>
</feature>
<feature type="compositionally biased region" description="Basic and acidic residues" evidence="1">
    <location>
        <begin position="50"/>
        <end position="65"/>
    </location>
</feature>
<protein>
    <submittedName>
        <fullName evidence="2">Uncharacterized protein</fullName>
    </submittedName>
</protein>
<dbReference type="EMBL" id="BNED01000005">
    <property type="protein sequence ID" value="GHI75096.1"/>
    <property type="molecule type" value="Genomic_DNA"/>
</dbReference>
<feature type="compositionally biased region" description="Low complexity" evidence="1">
    <location>
        <begin position="28"/>
        <end position="40"/>
    </location>
</feature>
<organism evidence="2 3">
    <name type="scientific">Streptomyces spororaveus</name>
    <dbReference type="NCBI Taxonomy" id="284039"/>
    <lineage>
        <taxon>Bacteria</taxon>
        <taxon>Bacillati</taxon>
        <taxon>Actinomycetota</taxon>
        <taxon>Actinomycetes</taxon>
        <taxon>Kitasatosporales</taxon>
        <taxon>Streptomycetaceae</taxon>
        <taxon>Streptomyces</taxon>
    </lineage>
</organism>
<evidence type="ECO:0000313" key="3">
    <source>
        <dbReference type="Proteomes" id="UP000608522"/>
    </source>
</evidence>
<dbReference type="Proteomes" id="UP000608522">
    <property type="component" value="Unassembled WGS sequence"/>
</dbReference>
<proteinExistence type="predicted"/>
<evidence type="ECO:0000256" key="1">
    <source>
        <dbReference type="SAM" id="MobiDB-lite"/>
    </source>
</evidence>
<evidence type="ECO:0000313" key="2">
    <source>
        <dbReference type="EMBL" id="GHI75096.1"/>
    </source>
</evidence>
<name>A0ABQ3T3X4_9ACTN</name>
<comment type="caution">
    <text evidence="2">The sequence shown here is derived from an EMBL/GenBank/DDBJ whole genome shotgun (WGS) entry which is preliminary data.</text>
</comment>
<sequence>MRTTHNRGPRRVSGGRSAPRRGLGAGRTVAPTEPVAAPTPGGHTAGVGPPRREAGTAPEERVQDA</sequence>
<feature type="compositionally biased region" description="Basic residues" evidence="1">
    <location>
        <begin position="1"/>
        <end position="10"/>
    </location>
</feature>
<accession>A0ABQ3T3X4</accession>
<gene>
    <name evidence="2" type="ORF">Sspor_06570</name>
</gene>